<sequence>MKLDTADQLSAITKMLHWLVAIFMIALLFAGVYMVETEAGWLYPWHKSFGFLLLFIVIVRVAWRIKNGWPSPVGQYSTIELSLSKFIHWLLILGTLLLPISGLLMSYYAGHGIDMFGLEVIGKNIDPENPEKAIAHSKALASFFHSVHHWSGYIIIAAVTLHVVGALKHHFVDKDETMKRML</sequence>
<organism evidence="15 16">
    <name type="scientific">Sinobacterium caligoides</name>
    <dbReference type="NCBI Taxonomy" id="933926"/>
    <lineage>
        <taxon>Bacteria</taxon>
        <taxon>Pseudomonadati</taxon>
        <taxon>Pseudomonadota</taxon>
        <taxon>Gammaproteobacteria</taxon>
        <taxon>Cellvibrionales</taxon>
        <taxon>Spongiibacteraceae</taxon>
        <taxon>Sinobacterium</taxon>
    </lineage>
</organism>
<dbReference type="RefSeq" id="WP_211333698.1">
    <property type="nucleotide sequence ID" value="NZ_RKHR01000005.1"/>
</dbReference>
<dbReference type="GO" id="GO:0020037">
    <property type="term" value="F:heme binding"/>
    <property type="evidence" value="ECO:0007669"/>
    <property type="project" value="TreeGrafter"/>
</dbReference>
<evidence type="ECO:0000256" key="3">
    <source>
        <dbReference type="ARBA" id="ARBA00022448"/>
    </source>
</evidence>
<keyword evidence="3" id="KW-0813">Transport</keyword>
<comment type="caution">
    <text evidence="15">The sequence shown here is derived from an EMBL/GenBank/DDBJ whole genome shotgun (WGS) entry which is preliminary data.</text>
</comment>
<dbReference type="SUPFAM" id="SSF81342">
    <property type="entry name" value="Transmembrane di-heme cytochromes"/>
    <property type="match status" value="1"/>
</dbReference>
<dbReference type="Proteomes" id="UP000275394">
    <property type="component" value="Unassembled WGS sequence"/>
</dbReference>
<dbReference type="Pfam" id="PF01292">
    <property type="entry name" value="Ni_hydr_CYTB"/>
    <property type="match status" value="1"/>
</dbReference>
<evidence type="ECO:0000256" key="6">
    <source>
        <dbReference type="ARBA" id="ARBA00022692"/>
    </source>
</evidence>
<evidence type="ECO:0000259" key="14">
    <source>
        <dbReference type="Pfam" id="PF01292"/>
    </source>
</evidence>
<dbReference type="GO" id="GO:0022904">
    <property type="term" value="P:respiratory electron transport chain"/>
    <property type="evidence" value="ECO:0007669"/>
    <property type="project" value="InterPro"/>
</dbReference>
<accession>A0A3N2DK63</accession>
<keyword evidence="4" id="KW-1003">Cell membrane</keyword>
<evidence type="ECO:0000256" key="1">
    <source>
        <dbReference type="ARBA" id="ARBA00001970"/>
    </source>
</evidence>
<evidence type="ECO:0000313" key="15">
    <source>
        <dbReference type="EMBL" id="ROS00167.1"/>
    </source>
</evidence>
<keyword evidence="6 13" id="KW-0812">Transmembrane</keyword>
<comment type="similarity">
    <text evidence="12">Belongs to the cytochrome b561 family.</text>
</comment>
<feature type="transmembrane region" description="Helical" evidence="13">
    <location>
        <begin position="150"/>
        <end position="171"/>
    </location>
</feature>
<dbReference type="InterPro" id="IPR016174">
    <property type="entry name" value="Di-haem_cyt_TM"/>
</dbReference>
<reference evidence="15 16" key="1">
    <citation type="submission" date="2018-11" db="EMBL/GenBank/DDBJ databases">
        <title>Genomic Encyclopedia of Type Strains, Phase IV (KMG-IV): sequencing the most valuable type-strain genomes for metagenomic binning, comparative biology and taxonomic classification.</title>
        <authorList>
            <person name="Goeker M."/>
        </authorList>
    </citation>
    <scope>NUCLEOTIDE SEQUENCE [LARGE SCALE GENOMIC DNA]</scope>
    <source>
        <strain evidence="15 16">DSM 100316</strain>
    </source>
</reference>
<keyword evidence="7" id="KW-0479">Metal-binding</keyword>
<evidence type="ECO:0000313" key="16">
    <source>
        <dbReference type="Proteomes" id="UP000275394"/>
    </source>
</evidence>
<dbReference type="InterPro" id="IPR052168">
    <property type="entry name" value="Cytochrome_b561_oxidase"/>
</dbReference>
<comment type="subcellular location">
    <subcellularLocation>
        <location evidence="2">Cell membrane</location>
        <topology evidence="2">Multi-pass membrane protein</topology>
    </subcellularLocation>
</comment>
<protein>
    <submittedName>
        <fullName evidence="15">Cytochrome b561</fullName>
    </submittedName>
</protein>
<dbReference type="Gene3D" id="1.20.950.20">
    <property type="entry name" value="Transmembrane di-heme cytochromes, Chain C"/>
    <property type="match status" value="2"/>
</dbReference>
<keyword evidence="8" id="KW-0249">Electron transport</keyword>
<dbReference type="GO" id="GO:0005886">
    <property type="term" value="C:plasma membrane"/>
    <property type="evidence" value="ECO:0007669"/>
    <property type="project" value="UniProtKB-SubCell"/>
</dbReference>
<feature type="transmembrane region" description="Helical" evidence="13">
    <location>
        <begin position="16"/>
        <end position="35"/>
    </location>
</feature>
<dbReference type="PANTHER" id="PTHR30529">
    <property type="entry name" value="CYTOCHROME B561"/>
    <property type="match status" value="1"/>
</dbReference>
<evidence type="ECO:0000256" key="8">
    <source>
        <dbReference type="ARBA" id="ARBA00022982"/>
    </source>
</evidence>
<dbReference type="PANTHER" id="PTHR30529:SF7">
    <property type="entry name" value="CYTOCHROME B561 BACTERIAL_NI-HYDROGENASE DOMAIN-CONTAINING PROTEIN"/>
    <property type="match status" value="1"/>
</dbReference>
<evidence type="ECO:0000256" key="13">
    <source>
        <dbReference type="SAM" id="Phobius"/>
    </source>
</evidence>
<dbReference type="AlphaFoldDB" id="A0A3N2DK63"/>
<keyword evidence="9 13" id="KW-1133">Transmembrane helix</keyword>
<proteinExistence type="inferred from homology"/>
<evidence type="ECO:0000256" key="10">
    <source>
        <dbReference type="ARBA" id="ARBA00023004"/>
    </source>
</evidence>
<feature type="domain" description="Cytochrome b561 bacterial/Ni-hydrogenase" evidence="14">
    <location>
        <begin position="10"/>
        <end position="182"/>
    </location>
</feature>
<dbReference type="EMBL" id="RKHR01000005">
    <property type="protein sequence ID" value="ROS00167.1"/>
    <property type="molecule type" value="Genomic_DNA"/>
</dbReference>
<comment type="cofactor">
    <cofactor evidence="1">
        <name>heme b</name>
        <dbReference type="ChEBI" id="CHEBI:60344"/>
    </cofactor>
</comment>
<evidence type="ECO:0000256" key="11">
    <source>
        <dbReference type="ARBA" id="ARBA00023136"/>
    </source>
</evidence>
<dbReference type="GO" id="GO:0046872">
    <property type="term" value="F:metal ion binding"/>
    <property type="evidence" value="ECO:0007669"/>
    <property type="project" value="UniProtKB-KW"/>
</dbReference>
<name>A0A3N2DK63_9GAMM</name>
<dbReference type="InterPro" id="IPR011577">
    <property type="entry name" value="Cyt_b561_bac/Ni-Hgenase"/>
</dbReference>
<feature type="transmembrane region" description="Helical" evidence="13">
    <location>
        <begin position="47"/>
        <end position="65"/>
    </location>
</feature>
<evidence type="ECO:0000256" key="4">
    <source>
        <dbReference type="ARBA" id="ARBA00022475"/>
    </source>
</evidence>
<evidence type="ECO:0000256" key="12">
    <source>
        <dbReference type="ARBA" id="ARBA00037975"/>
    </source>
</evidence>
<dbReference type="GO" id="GO:0009055">
    <property type="term" value="F:electron transfer activity"/>
    <property type="evidence" value="ECO:0007669"/>
    <property type="project" value="InterPro"/>
</dbReference>
<evidence type="ECO:0000256" key="7">
    <source>
        <dbReference type="ARBA" id="ARBA00022723"/>
    </source>
</evidence>
<keyword evidence="5" id="KW-0349">Heme</keyword>
<evidence type="ECO:0000256" key="5">
    <source>
        <dbReference type="ARBA" id="ARBA00022617"/>
    </source>
</evidence>
<keyword evidence="10" id="KW-0408">Iron</keyword>
<keyword evidence="11 13" id="KW-0472">Membrane</keyword>
<evidence type="ECO:0000256" key="2">
    <source>
        <dbReference type="ARBA" id="ARBA00004651"/>
    </source>
</evidence>
<keyword evidence="16" id="KW-1185">Reference proteome</keyword>
<evidence type="ECO:0000256" key="9">
    <source>
        <dbReference type="ARBA" id="ARBA00022989"/>
    </source>
</evidence>
<gene>
    <name evidence="15" type="ORF">EDC56_2803</name>
</gene>
<feature type="transmembrane region" description="Helical" evidence="13">
    <location>
        <begin position="86"/>
        <end position="109"/>
    </location>
</feature>